<dbReference type="SUPFAM" id="SSF51735">
    <property type="entry name" value="NAD(P)-binding Rossmann-fold domains"/>
    <property type="match status" value="1"/>
</dbReference>
<dbReference type="Gene3D" id="3.40.50.720">
    <property type="entry name" value="NAD(P)-binding Rossmann-like Domain"/>
    <property type="match status" value="1"/>
</dbReference>
<dbReference type="PANTHER" id="PTHR43431">
    <property type="entry name" value="OXIDOREDUCTASE, SHORT CHAIN DEHYDROGENASE/REDUCTASE FAMILY (AFU_ORTHOLOGUE AFUA_5G14000)"/>
    <property type="match status" value="1"/>
</dbReference>
<dbReference type="InterPro" id="IPR036291">
    <property type="entry name" value="NAD(P)-bd_dom_sf"/>
</dbReference>
<sequence>MTTKIAAILGVGPGLGSSIAKKFAKEGYSVAIMSRSLSKLTPVEQEIKRNNGSVISIPTDAGSTDSVKSAYEAIRNEFGASPSVFVYNAGAFSPGGILDTTVEQFENNFKILCTGCFIAAKQFVPDMLSQKSGSFLITGATASLRGGKGFMNLAVGKFGLRALSQSMAREFGPQGIHVAHVIVDGMIDTGSEYTRNKDKKELLNPDALAKVYWDLHTQDPTVWTHELDVRPNVEKW</sequence>
<evidence type="ECO:0000313" key="2">
    <source>
        <dbReference type="Proteomes" id="UP001431209"/>
    </source>
</evidence>
<dbReference type="PANTHER" id="PTHR43431:SF7">
    <property type="entry name" value="OXIDOREDUCTASE, SHORT CHAIN DEHYDROGENASE_REDUCTASE FAMILY (AFU_ORTHOLOGUE AFUA_5G14000)"/>
    <property type="match status" value="1"/>
</dbReference>
<proteinExistence type="predicted"/>
<organism evidence="1 2">
    <name type="scientific">Acrasis kona</name>
    <dbReference type="NCBI Taxonomy" id="1008807"/>
    <lineage>
        <taxon>Eukaryota</taxon>
        <taxon>Discoba</taxon>
        <taxon>Heterolobosea</taxon>
        <taxon>Tetramitia</taxon>
        <taxon>Eutetramitia</taxon>
        <taxon>Acrasidae</taxon>
        <taxon>Acrasis</taxon>
    </lineage>
</organism>
<dbReference type="PRINTS" id="PR00081">
    <property type="entry name" value="GDHRDH"/>
</dbReference>
<reference evidence="1 2" key="1">
    <citation type="submission" date="2024-03" db="EMBL/GenBank/DDBJ databases">
        <title>The Acrasis kona genome and developmental transcriptomes reveal deep origins of eukaryotic multicellular pathways.</title>
        <authorList>
            <person name="Sheikh S."/>
            <person name="Fu C.-J."/>
            <person name="Brown M.W."/>
            <person name="Baldauf S.L."/>
        </authorList>
    </citation>
    <scope>NUCLEOTIDE SEQUENCE [LARGE SCALE GENOMIC DNA]</scope>
    <source>
        <strain evidence="1 2">ATCC MYA-3509</strain>
    </source>
</reference>
<name>A0AAW2ZEE6_9EUKA</name>
<evidence type="ECO:0000313" key="1">
    <source>
        <dbReference type="EMBL" id="KAL0487358.1"/>
    </source>
</evidence>
<gene>
    <name evidence="1" type="ORF">AKO1_000796</name>
</gene>
<dbReference type="AlphaFoldDB" id="A0AAW2ZEE6"/>
<comment type="caution">
    <text evidence="1">The sequence shown here is derived from an EMBL/GenBank/DDBJ whole genome shotgun (WGS) entry which is preliminary data.</text>
</comment>
<protein>
    <submittedName>
        <fullName evidence="1">SDR family NAD(P)-dependent oxidoreductase</fullName>
    </submittedName>
</protein>
<accession>A0AAW2ZEE6</accession>
<dbReference type="Proteomes" id="UP001431209">
    <property type="component" value="Unassembled WGS sequence"/>
</dbReference>
<dbReference type="Pfam" id="PF00106">
    <property type="entry name" value="adh_short"/>
    <property type="match status" value="1"/>
</dbReference>
<keyword evidence="2" id="KW-1185">Reference proteome</keyword>
<dbReference type="EMBL" id="JAOPGA020001336">
    <property type="protein sequence ID" value="KAL0487358.1"/>
    <property type="molecule type" value="Genomic_DNA"/>
</dbReference>
<dbReference type="InterPro" id="IPR002347">
    <property type="entry name" value="SDR_fam"/>
</dbReference>